<accession>A0A941JQA1</accession>
<keyword evidence="5" id="KW-0119">Carbohydrate metabolism</keyword>
<comment type="similarity">
    <text evidence="2">Belongs to the KHG/KDPG aldolase family.</text>
</comment>
<dbReference type="AlphaFoldDB" id="A0A941JQA1"/>
<dbReference type="PANTHER" id="PTHR30246:SF1">
    <property type="entry name" value="2-DEHYDRO-3-DEOXY-6-PHOSPHOGALACTONATE ALDOLASE-RELATED"/>
    <property type="match status" value="1"/>
</dbReference>
<evidence type="ECO:0000256" key="4">
    <source>
        <dbReference type="ARBA" id="ARBA00023239"/>
    </source>
</evidence>
<dbReference type="NCBIfam" id="TIGR01182">
    <property type="entry name" value="eda"/>
    <property type="match status" value="1"/>
</dbReference>
<protein>
    <submittedName>
        <fullName evidence="6">Bifunctional 4-hydroxy-2-oxoglutarate aldolase/2-dehydro-3-deoxy-phosphogluconate aldolase</fullName>
        <ecNumber evidence="6">4.1.2.14</ecNumber>
        <ecNumber evidence="6">4.1.3.16</ecNumber>
    </submittedName>
</protein>
<dbReference type="NCBIfam" id="NF005673">
    <property type="entry name" value="PRK07455.1"/>
    <property type="match status" value="1"/>
</dbReference>
<dbReference type="GO" id="GO:0008675">
    <property type="term" value="F:2-dehydro-3-deoxy-phosphogluconate aldolase activity"/>
    <property type="evidence" value="ECO:0007669"/>
    <property type="project" value="UniProtKB-EC"/>
</dbReference>
<evidence type="ECO:0000256" key="2">
    <source>
        <dbReference type="ARBA" id="ARBA00006906"/>
    </source>
</evidence>
<organism evidence="6 7">
    <name type="scientific">Gomphosphaeria aponina SAG 52.96 = DSM 107014</name>
    <dbReference type="NCBI Taxonomy" id="1521640"/>
    <lineage>
        <taxon>Bacteria</taxon>
        <taxon>Bacillati</taxon>
        <taxon>Cyanobacteriota</taxon>
        <taxon>Cyanophyceae</taxon>
        <taxon>Oscillatoriophycideae</taxon>
        <taxon>Chroococcales</taxon>
        <taxon>Gomphosphaeriaceae</taxon>
        <taxon>Gomphosphaeria</taxon>
    </lineage>
</organism>
<evidence type="ECO:0000256" key="5">
    <source>
        <dbReference type="ARBA" id="ARBA00023277"/>
    </source>
</evidence>
<proteinExistence type="inferred from homology"/>
<dbReference type="SUPFAM" id="SSF51569">
    <property type="entry name" value="Aldolase"/>
    <property type="match status" value="1"/>
</dbReference>
<evidence type="ECO:0000313" key="6">
    <source>
        <dbReference type="EMBL" id="MBR8828733.1"/>
    </source>
</evidence>
<evidence type="ECO:0000256" key="3">
    <source>
        <dbReference type="ARBA" id="ARBA00011233"/>
    </source>
</evidence>
<dbReference type="Pfam" id="PF01081">
    <property type="entry name" value="Aldolase"/>
    <property type="match status" value="1"/>
</dbReference>
<comment type="subunit">
    <text evidence="3">Homotrimer.</text>
</comment>
<dbReference type="EC" id="4.1.2.14" evidence="6"/>
<dbReference type="CDD" id="cd00452">
    <property type="entry name" value="KDPG_aldolase"/>
    <property type="match status" value="1"/>
</dbReference>
<evidence type="ECO:0000256" key="1">
    <source>
        <dbReference type="ARBA" id="ARBA00004761"/>
    </source>
</evidence>
<reference evidence="6" key="1">
    <citation type="submission" date="2021-02" db="EMBL/GenBank/DDBJ databases">
        <title>Metagenome analyses of Stigonema ocellatum DSM 106950, Chlorogloea purpurea SAG 13.99 and Gomphosphaeria aponina DSM 107014.</title>
        <authorList>
            <person name="Marter P."/>
            <person name="Huang S."/>
        </authorList>
    </citation>
    <scope>NUCLEOTIDE SEQUENCE</scope>
    <source>
        <strain evidence="6">JP213</strain>
    </source>
</reference>
<sequence length="227" mass="24099">MLEQKKSATWRQIVEKERAIAVIRSPQLSLGLAMAKAVADGGIKIIEITWNSEQPAELISKLRNQFPTHIIGAGTILNLTDLQGAISSGAQFIFSPHVNLQLIQAANAAHIPIVPGALTPTEIMTAWQAGATCVKVFPISAMGGVNYLKSLQGPLGNIPLIPTGGVTIANAREFIEAGACAVGLAGELFPQKIITAGNWQAIAQNAANLKRRLFNNSLTTHSHCHSD</sequence>
<dbReference type="InterPro" id="IPR013785">
    <property type="entry name" value="Aldolase_TIM"/>
</dbReference>
<dbReference type="Proteomes" id="UP000767446">
    <property type="component" value="Unassembled WGS sequence"/>
</dbReference>
<comment type="caution">
    <text evidence="6">The sequence shown here is derived from an EMBL/GenBank/DDBJ whole genome shotgun (WGS) entry which is preliminary data.</text>
</comment>
<name>A0A941JQA1_9CHRO</name>
<dbReference type="PANTHER" id="PTHR30246">
    <property type="entry name" value="2-KETO-3-DEOXY-6-PHOSPHOGLUCONATE ALDOLASE"/>
    <property type="match status" value="1"/>
</dbReference>
<gene>
    <name evidence="6" type="ORF">DSM107014_12675</name>
</gene>
<keyword evidence="4 6" id="KW-0456">Lyase</keyword>
<dbReference type="InterPro" id="IPR000887">
    <property type="entry name" value="Aldlse_KDPG_KHG"/>
</dbReference>
<evidence type="ECO:0000313" key="7">
    <source>
        <dbReference type="Proteomes" id="UP000767446"/>
    </source>
</evidence>
<dbReference type="Gene3D" id="3.20.20.70">
    <property type="entry name" value="Aldolase class I"/>
    <property type="match status" value="1"/>
</dbReference>
<dbReference type="EC" id="4.1.3.16" evidence="6"/>
<comment type="pathway">
    <text evidence="1">Carbohydrate acid metabolism.</text>
</comment>
<dbReference type="GO" id="GO:0008700">
    <property type="term" value="F:(R,S)-4-hydroxy-2-oxoglutarate aldolase activity"/>
    <property type="evidence" value="ECO:0007669"/>
    <property type="project" value="UniProtKB-EC"/>
</dbReference>
<dbReference type="EMBL" id="JADQBC010000085">
    <property type="protein sequence ID" value="MBR8828733.1"/>
    <property type="molecule type" value="Genomic_DNA"/>
</dbReference>